<dbReference type="RefSeq" id="WP_035343463.1">
    <property type="nucleotide sequence ID" value="NZ_BAUU01000012.1"/>
</dbReference>
<evidence type="ECO:0000259" key="3">
    <source>
        <dbReference type="Pfam" id="PF09335"/>
    </source>
</evidence>
<accession>W4QH18</accession>
<feature type="transmembrane region" description="Helical" evidence="2">
    <location>
        <begin position="15"/>
        <end position="34"/>
    </location>
</feature>
<dbReference type="Pfam" id="PF09335">
    <property type="entry name" value="VTT_dom"/>
    <property type="match status" value="1"/>
</dbReference>
<keyword evidence="2" id="KW-0472">Membrane</keyword>
<keyword evidence="2" id="KW-1133">Transmembrane helix</keyword>
<feature type="transmembrane region" description="Helical" evidence="2">
    <location>
        <begin position="140"/>
        <end position="163"/>
    </location>
</feature>
<name>W4QH18_9BACI</name>
<dbReference type="InterPro" id="IPR051311">
    <property type="entry name" value="DedA_domain"/>
</dbReference>
<dbReference type="STRING" id="1236971.JCM9152_2053"/>
<feature type="transmembrane region" description="Helical" evidence="2">
    <location>
        <begin position="54"/>
        <end position="74"/>
    </location>
</feature>
<keyword evidence="5" id="KW-1185">Reference proteome</keyword>
<feature type="domain" description="VTT" evidence="3">
    <location>
        <begin position="33"/>
        <end position="159"/>
    </location>
</feature>
<feature type="transmembrane region" description="Helical" evidence="2">
    <location>
        <begin position="169"/>
        <end position="190"/>
    </location>
</feature>
<dbReference type="AlphaFoldDB" id="W4QH18"/>
<sequence>MGEDLDIWITFIRQCGYLALFITLIIGLFLFPVPNEVLLMSSGLLATTTLLTPLPTFAVVFSSILFHGSLLYMIGTKIQKVSNTTPDEKTKSVWRVRANKGKVLLDRYGLKAASFSYFFPFIRHAVPLGMGMSKVKYHRFAIVSFSSALIWQSFYFLIGFYFGRTITDWTTFVYTVIIALACLLIIVIVIRFGKYRLRKKSQSPS</sequence>
<dbReference type="PANTHER" id="PTHR42709:SF9">
    <property type="entry name" value="ALKALINE PHOSPHATASE LIKE PROTEIN"/>
    <property type="match status" value="1"/>
</dbReference>
<dbReference type="Proteomes" id="UP000018895">
    <property type="component" value="Unassembled WGS sequence"/>
</dbReference>
<dbReference type="EMBL" id="BAUU01000012">
    <property type="protein sequence ID" value="GAE30639.1"/>
    <property type="molecule type" value="Genomic_DNA"/>
</dbReference>
<keyword evidence="2" id="KW-0812">Transmembrane</keyword>
<proteinExistence type="inferred from homology"/>
<dbReference type="GO" id="GO:0005886">
    <property type="term" value="C:plasma membrane"/>
    <property type="evidence" value="ECO:0007669"/>
    <property type="project" value="TreeGrafter"/>
</dbReference>
<protein>
    <submittedName>
        <fullName evidence="4">DedA family protein</fullName>
    </submittedName>
</protein>
<reference evidence="4" key="1">
    <citation type="journal article" date="2014" name="Genome Announc.">
        <title>Draft Genome Sequences of Three Alkaliphilic Bacillus Strains, Bacillus wakoensis JCM 9140T, Bacillus akibai JCM 9157T, and Bacillus hemicellulosilyticus JCM 9152T.</title>
        <authorList>
            <person name="Yuki M."/>
            <person name="Oshima K."/>
            <person name="Suda W."/>
            <person name="Oshida Y."/>
            <person name="Kitamura K."/>
            <person name="Iida T."/>
            <person name="Hattori M."/>
            <person name="Ohkuma M."/>
        </authorList>
    </citation>
    <scope>NUCLEOTIDE SEQUENCE [LARGE SCALE GENOMIC DNA]</scope>
    <source>
        <strain evidence="4">JCM 9152</strain>
    </source>
</reference>
<evidence type="ECO:0000313" key="5">
    <source>
        <dbReference type="Proteomes" id="UP000018895"/>
    </source>
</evidence>
<dbReference type="PANTHER" id="PTHR42709">
    <property type="entry name" value="ALKALINE PHOSPHATASE LIKE PROTEIN"/>
    <property type="match status" value="1"/>
</dbReference>
<dbReference type="OrthoDB" id="9782291at2"/>
<evidence type="ECO:0000256" key="1">
    <source>
        <dbReference type="ARBA" id="ARBA00010792"/>
    </source>
</evidence>
<evidence type="ECO:0000256" key="2">
    <source>
        <dbReference type="SAM" id="Phobius"/>
    </source>
</evidence>
<dbReference type="InterPro" id="IPR032816">
    <property type="entry name" value="VTT_dom"/>
</dbReference>
<organism evidence="4 5">
    <name type="scientific">Halalkalibacter hemicellulosilyticusJCM 9152</name>
    <dbReference type="NCBI Taxonomy" id="1236971"/>
    <lineage>
        <taxon>Bacteria</taxon>
        <taxon>Bacillati</taxon>
        <taxon>Bacillota</taxon>
        <taxon>Bacilli</taxon>
        <taxon>Bacillales</taxon>
        <taxon>Bacillaceae</taxon>
        <taxon>Halalkalibacter</taxon>
    </lineage>
</organism>
<gene>
    <name evidence="4" type="ORF">JCM9152_2053</name>
</gene>
<evidence type="ECO:0000313" key="4">
    <source>
        <dbReference type="EMBL" id="GAE30639.1"/>
    </source>
</evidence>
<comment type="caution">
    <text evidence="4">The sequence shown here is derived from an EMBL/GenBank/DDBJ whole genome shotgun (WGS) entry which is preliminary data.</text>
</comment>
<comment type="similarity">
    <text evidence="1">Belongs to the DedA family.</text>
</comment>